<organism evidence="1 2">
    <name type="scientific">Paradevosia tibetensis</name>
    <dbReference type="NCBI Taxonomy" id="1447062"/>
    <lineage>
        <taxon>Bacteria</taxon>
        <taxon>Pseudomonadati</taxon>
        <taxon>Pseudomonadota</taxon>
        <taxon>Alphaproteobacteria</taxon>
        <taxon>Hyphomicrobiales</taxon>
        <taxon>Devosiaceae</taxon>
        <taxon>Paradevosia</taxon>
    </lineage>
</organism>
<dbReference type="AlphaFoldDB" id="A0A5B9DK36"/>
<dbReference type="Proteomes" id="UP000321062">
    <property type="component" value="Chromosome"/>
</dbReference>
<dbReference type="KEGG" id="yti:FNA67_04660"/>
<reference evidence="1 2" key="1">
    <citation type="journal article" date="2015" name="Int. J. Syst. Evol. Microbiol.">
        <title>Youhaiella tibetensis gen. nov., sp. nov., isolated from subsurface sediment.</title>
        <authorList>
            <person name="Wang Y.X."/>
            <person name="Huang F.Q."/>
            <person name="Nogi Y."/>
            <person name="Pang S.J."/>
            <person name="Wang P.K."/>
            <person name="Lv J."/>
        </authorList>
    </citation>
    <scope>NUCLEOTIDE SEQUENCE [LARGE SCALE GENOMIC DNA]</scope>
    <source>
        <strain evidence="2">fig4</strain>
    </source>
</reference>
<proteinExistence type="predicted"/>
<name>A0A5B9DK36_9HYPH</name>
<gene>
    <name evidence="1" type="ORF">FNA67_04660</name>
</gene>
<dbReference type="RefSeq" id="WP_049704129.1">
    <property type="nucleotide sequence ID" value="NZ_BMFM01000001.1"/>
</dbReference>
<evidence type="ECO:0000313" key="2">
    <source>
        <dbReference type="Proteomes" id="UP000321062"/>
    </source>
</evidence>
<dbReference type="EMBL" id="CP041690">
    <property type="protein sequence ID" value="QEE19507.1"/>
    <property type="molecule type" value="Genomic_DNA"/>
</dbReference>
<protein>
    <submittedName>
        <fullName evidence="1">Uncharacterized protein</fullName>
    </submittedName>
</protein>
<evidence type="ECO:0000313" key="1">
    <source>
        <dbReference type="EMBL" id="QEE19507.1"/>
    </source>
</evidence>
<keyword evidence="2" id="KW-1185">Reference proteome</keyword>
<sequence>MSIQDVKARSFVPAVPRRASADTRGFLQRLFAWWRLPPAVPEHLREDVGLPPTERSIFDFPLIDLSRSSRRKDDWMN</sequence>
<accession>A0A5B9DK36</accession>
<dbReference type="OrthoDB" id="7950561at2"/>